<dbReference type="InterPro" id="IPR014729">
    <property type="entry name" value="Rossmann-like_a/b/a_fold"/>
</dbReference>
<comment type="similarity">
    <text evidence="1 4">Belongs to the PAPS reductase family. CysH subfamily.</text>
</comment>
<dbReference type="GO" id="GO:0004604">
    <property type="term" value="F:phosphoadenylyl-sulfate reductase (thioredoxin) activity"/>
    <property type="evidence" value="ECO:0007669"/>
    <property type="project" value="UniProtKB-UniRule"/>
</dbReference>
<feature type="active site" description="Nucleophile; cysteine thiosulfonate intermediate" evidence="4">
    <location>
        <position position="373"/>
    </location>
</feature>
<comment type="subcellular location">
    <subcellularLocation>
        <location evidence="4">Cytoplasm</location>
    </subcellularLocation>
</comment>
<dbReference type="GO" id="GO:0005737">
    <property type="term" value="C:cytoplasm"/>
    <property type="evidence" value="ECO:0007669"/>
    <property type="project" value="UniProtKB-SubCell"/>
</dbReference>
<accession>A0A8J3CLR0</accession>
<comment type="pathway">
    <text evidence="3 4">Sulfur metabolism; hydrogen sulfide biosynthesis; sulfite from sulfate.</text>
</comment>
<dbReference type="EMBL" id="BMZH01000001">
    <property type="protein sequence ID" value="GHA84011.1"/>
    <property type="molecule type" value="Genomic_DNA"/>
</dbReference>
<dbReference type="Pfam" id="PF01507">
    <property type="entry name" value="PAPS_reduct"/>
    <property type="match status" value="1"/>
</dbReference>
<dbReference type="Proteomes" id="UP000634004">
    <property type="component" value="Unassembled WGS sequence"/>
</dbReference>
<evidence type="ECO:0000313" key="6">
    <source>
        <dbReference type="EMBL" id="GHA84011.1"/>
    </source>
</evidence>
<dbReference type="EC" id="1.8.4.10" evidence="4"/>
<dbReference type="RefSeq" id="WP_189494910.1">
    <property type="nucleotide sequence ID" value="NZ_BMZH01000001.1"/>
</dbReference>
<gene>
    <name evidence="4" type="primary">cysH</name>
    <name evidence="6" type="ORF">GCM10009069_04220</name>
</gene>
<comment type="caution">
    <text evidence="6">The sequence shown here is derived from an EMBL/GenBank/DDBJ whole genome shotgun (WGS) entry which is preliminary data.</text>
</comment>
<dbReference type="Gene3D" id="3.40.50.620">
    <property type="entry name" value="HUPs"/>
    <property type="match status" value="1"/>
</dbReference>
<dbReference type="NCBIfam" id="TIGR00434">
    <property type="entry name" value="cysH"/>
    <property type="match status" value="1"/>
</dbReference>
<evidence type="ECO:0000256" key="3">
    <source>
        <dbReference type="ARBA" id="ARBA00024327"/>
    </source>
</evidence>
<dbReference type="InterPro" id="IPR008318">
    <property type="entry name" value="UCP030820"/>
</dbReference>
<name>A0A8J3CLR0_9PROT</name>
<keyword evidence="4" id="KW-0479">Metal-binding</keyword>
<evidence type="ECO:0000256" key="2">
    <source>
        <dbReference type="ARBA" id="ARBA00023002"/>
    </source>
</evidence>
<dbReference type="SUPFAM" id="SSF52402">
    <property type="entry name" value="Adenine nucleotide alpha hydrolases-like"/>
    <property type="match status" value="1"/>
</dbReference>
<dbReference type="InterPro" id="IPR002500">
    <property type="entry name" value="PAPS_reduct_dom"/>
</dbReference>
<dbReference type="AlphaFoldDB" id="A0A8J3CLR0"/>
<feature type="binding site" evidence="4">
    <location>
        <position position="347"/>
    </location>
    <ligand>
        <name>[4Fe-4S] cluster</name>
        <dbReference type="ChEBI" id="CHEBI:49883"/>
    </ligand>
</feature>
<keyword evidence="4" id="KW-0963">Cytoplasm</keyword>
<dbReference type="PANTHER" id="PTHR46509:SF1">
    <property type="entry name" value="PHOSPHOADENOSINE PHOSPHOSULFATE REDUCTASE"/>
    <property type="match status" value="1"/>
</dbReference>
<feature type="binding site" evidence="4">
    <location>
        <position position="267"/>
    </location>
    <ligand>
        <name>[4Fe-4S] cluster</name>
        <dbReference type="ChEBI" id="CHEBI:49883"/>
    </ligand>
</feature>
<evidence type="ECO:0000259" key="5">
    <source>
        <dbReference type="Pfam" id="PF01507"/>
    </source>
</evidence>
<dbReference type="GO" id="GO:0070814">
    <property type="term" value="P:hydrogen sulfide biosynthetic process"/>
    <property type="evidence" value="ECO:0007669"/>
    <property type="project" value="UniProtKB-UniRule"/>
</dbReference>
<feature type="domain" description="Phosphoadenosine phosphosulphate reductase" evidence="5">
    <location>
        <begin position="185"/>
        <end position="352"/>
    </location>
</feature>
<keyword evidence="2 4" id="KW-0560">Oxidoreductase</keyword>
<keyword evidence="4" id="KW-0411">Iron-sulfur</keyword>
<evidence type="ECO:0000313" key="7">
    <source>
        <dbReference type="Proteomes" id="UP000634004"/>
    </source>
</evidence>
<dbReference type="GO" id="GO:0046872">
    <property type="term" value="F:metal ion binding"/>
    <property type="evidence" value="ECO:0007669"/>
    <property type="project" value="UniProtKB-KW"/>
</dbReference>
<dbReference type="Pfam" id="PF06073">
    <property type="entry name" value="DUF934"/>
    <property type="match status" value="1"/>
</dbReference>
<dbReference type="NCBIfam" id="NF002537">
    <property type="entry name" value="PRK02090.1"/>
    <property type="match status" value="1"/>
</dbReference>
<organism evidence="6 7">
    <name type="scientific">Algimonas arctica</name>
    <dbReference type="NCBI Taxonomy" id="1479486"/>
    <lineage>
        <taxon>Bacteria</taxon>
        <taxon>Pseudomonadati</taxon>
        <taxon>Pseudomonadota</taxon>
        <taxon>Alphaproteobacteria</taxon>
        <taxon>Maricaulales</taxon>
        <taxon>Robiginitomaculaceae</taxon>
        <taxon>Algimonas</taxon>
    </lineage>
</organism>
<proteinExistence type="inferred from homology"/>
<keyword evidence="7" id="KW-1185">Reference proteome</keyword>
<protein>
    <recommendedName>
        <fullName evidence="4">Adenosine 5'-phosphosulfate reductase</fullName>
        <shortName evidence="4">APS reductase</shortName>
        <ecNumber evidence="4">1.8.4.10</ecNumber>
    </recommendedName>
    <alternativeName>
        <fullName evidence="4">5'-adenylylsulfate reductase</fullName>
    </alternativeName>
    <alternativeName>
        <fullName evidence="4">Thioredoxin-dependent 5'-adenylylsulfate reductase</fullName>
    </alternativeName>
</protein>
<dbReference type="PANTHER" id="PTHR46509">
    <property type="entry name" value="PHOSPHOADENOSINE PHOSPHOSULFATE REDUCTASE"/>
    <property type="match status" value="1"/>
</dbReference>
<keyword evidence="4" id="KW-0408">Iron</keyword>
<reference evidence="6" key="2">
    <citation type="submission" date="2020-09" db="EMBL/GenBank/DDBJ databases">
        <authorList>
            <person name="Sun Q."/>
            <person name="Kim S."/>
        </authorList>
    </citation>
    <scope>NUCLEOTIDE SEQUENCE</scope>
    <source>
        <strain evidence="6">KCTC 32513</strain>
    </source>
</reference>
<sequence>MPALDLSIVRDTGVRSNDVMPSDLDALTQNTDIEALRLAPDADLSEIVDALPRIQSIFIEFPAFTDGRGFSLARVLRKRHGYTGLLVADGALIPDQFAFALQCGFDAVRIADAELKRHTPEAWDAALDAFDLAYQRGYAVKAGPATSIFDARLSRLEDQKTDDPFFGLGAEAALRRAIELHEGDLFLASSLGADSAVLLHMVSRIRPDLPIYFLDTGKHFRQTLAYRDTLISQLGLTNFINVQPDPAQLADVDPTGKLHETHPDACCAVRKVAPLKHAVGHFGAQVTGRKRYQTPDRASMPIYEQLDGMVKVNPLAYWSAKDVTAYIRRHNLPPHPMFALGYLSIGCQPCTTRVAAGEDPRAGRWRNQGKTECGIHMVDGKWEPLEKKETFEAF</sequence>
<comment type="catalytic activity">
    <reaction evidence="4">
        <text>[thioredoxin]-disulfide + sulfite + AMP + 2 H(+) = adenosine 5'-phosphosulfate + [thioredoxin]-dithiol</text>
        <dbReference type="Rhea" id="RHEA:21976"/>
        <dbReference type="Rhea" id="RHEA-COMP:10698"/>
        <dbReference type="Rhea" id="RHEA-COMP:10700"/>
        <dbReference type="ChEBI" id="CHEBI:15378"/>
        <dbReference type="ChEBI" id="CHEBI:17359"/>
        <dbReference type="ChEBI" id="CHEBI:29950"/>
        <dbReference type="ChEBI" id="CHEBI:50058"/>
        <dbReference type="ChEBI" id="CHEBI:58243"/>
        <dbReference type="ChEBI" id="CHEBI:456215"/>
        <dbReference type="EC" id="1.8.4.10"/>
    </reaction>
</comment>
<comment type="function">
    <text evidence="4">Catalyzes the formation of sulfite from adenosine 5'-phosphosulfate (APS) using thioredoxin as an electron donor.</text>
</comment>
<dbReference type="HAMAP" id="MF_00063">
    <property type="entry name" value="CysH"/>
    <property type="match status" value="1"/>
</dbReference>
<feature type="binding site" evidence="4">
    <location>
        <position position="266"/>
    </location>
    <ligand>
        <name>[4Fe-4S] cluster</name>
        <dbReference type="ChEBI" id="CHEBI:49883"/>
    </ligand>
</feature>
<dbReference type="GO" id="GO:0051539">
    <property type="term" value="F:4 iron, 4 sulfur cluster binding"/>
    <property type="evidence" value="ECO:0007669"/>
    <property type="project" value="UniProtKB-UniRule"/>
</dbReference>
<feature type="binding site" evidence="4">
    <location>
        <position position="350"/>
    </location>
    <ligand>
        <name>[4Fe-4S] cluster</name>
        <dbReference type="ChEBI" id="CHEBI:49883"/>
    </ligand>
</feature>
<evidence type="ECO:0000256" key="1">
    <source>
        <dbReference type="ARBA" id="ARBA00009732"/>
    </source>
</evidence>
<comment type="cofactor">
    <cofactor evidence="4">
        <name>[4Fe-4S] cluster</name>
        <dbReference type="ChEBI" id="CHEBI:49883"/>
    </cofactor>
    <text evidence="4">Binds 1 [4Fe-4S] cluster per subunit.</text>
</comment>
<dbReference type="InterPro" id="IPR004511">
    <property type="entry name" value="PAPS/APS_Rdtase"/>
</dbReference>
<dbReference type="GO" id="GO:0019379">
    <property type="term" value="P:sulfate assimilation, phosphoadenylyl sulfate reduction by phosphoadenylyl-sulfate reductase (thioredoxin)"/>
    <property type="evidence" value="ECO:0007669"/>
    <property type="project" value="UniProtKB-UniRule"/>
</dbReference>
<evidence type="ECO:0000256" key="4">
    <source>
        <dbReference type="HAMAP-Rule" id="MF_00063"/>
    </source>
</evidence>
<dbReference type="GO" id="GO:0043866">
    <property type="term" value="F:adenylyl-sulfate reductase (thioredoxin) activity"/>
    <property type="evidence" value="ECO:0007669"/>
    <property type="project" value="UniProtKB-EC"/>
</dbReference>
<reference evidence="6" key="1">
    <citation type="journal article" date="2014" name="Int. J. Syst. Evol. Microbiol.">
        <title>Complete genome sequence of Corynebacterium casei LMG S-19264T (=DSM 44701T), isolated from a smear-ripened cheese.</title>
        <authorList>
            <consortium name="US DOE Joint Genome Institute (JGI-PGF)"/>
            <person name="Walter F."/>
            <person name="Albersmeier A."/>
            <person name="Kalinowski J."/>
            <person name="Ruckert C."/>
        </authorList>
    </citation>
    <scope>NUCLEOTIDE SEQUENCE</scope>
    <source>
        <strain evidence="6">KCTC 32513</strain>
    </source>
</reference>